<gene>
    <name evidence="1" type="ORF">CDAR_425311</name>
</gene>
<protein>
    <submittedName>
        <fullName evidence="1">Uncharacterized protein</fullName>
    </submittedName>
</protein>
<reference evidence="1 2" key="1">
    <citation type="submission" date="2021-06" db="EMBL/GenBank/DDBJ databases">
        <title>Caerostris darwini draft genome.</title>
        <authorList>
            <person name="Kono N."/>
            <person name="Arakawa K."/>
        </authorList>
    </citation>
    <scope>NUCLEOTIDE SEQUENCE [LARGE SCALE GENOMIC DNA]</scope>
</reference>
<proteinExistence type="predicted"/>
<evidence type="ECO:0000313" key="1">
    <source>
        <dbReference type="EMBL" id="GIY59128.1"/>
    </source>
</evidence>
<dbReference type="AlphaFoldDB" id="A0AAV4UMV1"/>
<accession>A0AAV4UMV1</accession>
<name>A0AAV4UMV1_9ARAC</name>
<organism evidence="1 2">
    <name type="scientific">Caerostris darwini</name>
    <dbReference type="NCBI Taxonomy" id="1538125"/>
    <lineage>
        <taxon>Eukaryota</taxon>
        <taxon>Metazoa</taxon>
        <taxon>Ecdysozoa</taxon>
        <taxon>Arthropoda</taxon>
        <taxon>Chelicerata</taxon>
        <taxon>Arachnida</taxon>
        <taxon>Araneae</taxon>
        <taxon>Araneomorphae</taxon>
        <taxon>Entelegynae</taxon>
        <taxon>Araneoidea</taxon>
        <taxon>Araneidae</taxon>
        <taxon>Caerostris</taxon>
    </lineage>
</organism>
<dbReference type="Proteomes" id="UP001054837">
    <property type="component" value="Unassembled WGS sequence"/>
</dbReference>
<keyword evidence="2" id="KW-1185">Reference proteome</keyword>
<comment type="caution">
    <text evidence="1">The sequence shown here is derived from an EMBL/GenBank/DDBJ whole genome shotgun (WGS) entry which is preliminary data.</text>
</comment>
<sequence length="87" mass="9889">MKAPFSWRLVEGPERRDNSRSPIRRSVEVNVPSELNTFFSTNGKNKISGILNAKLEDISFLSFKKIKNVEETLWRFGSSDLPAGEAF</sequence>
<dbReference type="EMBL" id="BPLQ01011614">
    <property type="protein sequence ID" value="GIY59128.1"/>
    <property type="molecule type" value="Genomic_DNA"/>
</dbReference>
<evidence type="ECO:0000313" key="2">
    <source>
        <dbReference type="Proteomes" id="UP001054837"/>
    </source>
</evidence>